<evidence type="ECO:0000313" key="1">
    <source>
        <dbReference type="EMBL" id="BED92066.1"/>
    </source>
</evidence>
<protein>
    <submittedName>
        <fullName evidence="1">Uncharacterized protein</fullName>
    </submittedName>
</protein>
<dbReference type="Proteomes" id="UP001337580">
    <property type="component" value="Chromosome"/>
</dbReference>
<sequence>MKICVLKSSLFLLIFILMIFVNKIEVMGIDSNFNYNANAFVNSIEEFENLKSSVETEKNIKVEIEEKFKSFILKKTNEKNLRKYFYIIIHKLMETEIPKGKNKAEICISLGEQEFKLKIKKINNYFRVKYV</sequence>
<reference evidence="1" key="1">
    <citation type="journal article" date="2023" name="ISME J.">
        <title>Emergence of putative energy parasites within Clostridia revealed by genome analysis of a novel endosymbiotic clade.</title>
        <authorList>
            <person name="Takahashi K."/>
            <person name="Kuwahara H."/>
            <person name="Horikawa Y."/>
            <person name="Izawa K."/>
            <person name="Kato D."/>
            <person name="Inagaki T."/>
            <person name="Yuki M."/>
            <person name="Ohkuma M."/>
            <person name="Hongoh Y."/>
        </authorList>
    </citation>
    <scope>NUCLEOTIDE SEQUENCE</scope>
    <source>
        <strain evidence="1">CfP3-15</strain>
    </source>
</reference>
<dbReference type="EMBL" id="AP027924">
    <property type="protein sequence ID" value="BED92066.1"/>
    <property type="molecule type" value="Genomic_DNA"/>
</dbReference>
<proteinExistence type="predicted"/>
<dbReference type="KEGG" id="ips:CfP315_0643"/>
<accession>A0AA48KVL9</accession>
<gene>
    <name evidence="1" type="ORF">CfP315_0643</name>
</gene>
<dbReference type="AlphaFoldDB" id="A0AA48KVL9"/>
<name>A0AA48KVL9_9FIRM</name>
<organism evidence="1">
    <name type="scientific">Candidatus Improbicoccus pseudotrichonymphae</name>
    <dbReference type="NCBI Taxonomy" id="3033792"/>
    <lineage>
        <taxon>Bacteria</taxon>
        <taxon>Bacillati</taxon>
        <taxon>Bacillota</taxon>
        <taxon>Clostridia</taxon>
        <taxon>Candidatus Improbicoccus</taxon>
    </lineage>
</organism>